<gene>
    <name evidence="1" type="ORF">EUGRSUZ_D01002</name>
</gene>
<sequence>MLDLEAEGLPSLPHRHCRLVAPSLQPDLLRRRHLKTPHRHLLRCGRRQTPRRLLVMSLAPPSASQTDGEVSDLALGRAGLGAIRETR</sequence>
<reference evidence="1" key="1">
    <citation type="submission" date="2013-07" db="EMBL/GenBank/DDBJ databases">
        <title>The genome of Eucalyptus grandis.</title>
        <authorList>
            <person name="Schmutz J."/>
            <person name="Hayes R."/>
            <person name="Myburg A."/>
            <person name="Tuskan G."/>
            <person name="Grattapaglia D."/>
            <person name="Rokhsar D.S."/>
        </authorList>
    </citation>
    <scope>NUCLEOTIDE SEQUENCE</scope>
    <source>
        <tissue evidence="1">Leaf extractions</tissue>
    </source>
</reference>
<dbReference type="InParanoid" id="A0A059CED8"/>
<accession>A0A059CED8</accession>
<dbReference type="AlphaFoldDB" id="A0A059CED8"/>
<dbReference type="Gramene" id="KCW76614">
    <property type="protein sequence ID" value="KCW76614"/>
    <property type="gene ID" value="EUGRSUZ_D01002"/>
</dbReference>
<name>A0A059CED8_EUCGR</name>
<protein>
    <submittedName>
        <fullName evidence="1">Uncharacterized protein</fullName>
    </submittedName>
</protein>
<organism evidence="1">
    <name type="scientific">Eucalyptus grandis</name>
    <name type="common">Flooded gum</name>
    <dbReference type="NCBI Taxonomy" id="71139"/>
    <lineage>
        <taxon>Eukaryota</taxon>
        <taxon>Viridiplantae</taxon>
        <taxon>Streptophyta</taxon>
        <taxon>Embryophyta</taxon>
        <taxon>Tracheophyta</taxon>
        <taxon>Spermatophyta</taxon>
        <taxon>Magnoliopsida</taxon>
        <taxon>eudicotyledons</taxon>
        <taxon>Gunneridae</taxon>
        <taxon>Pentapetalae</taxon>
        <taxon>rosids</taxon>
        <taxon>malvids</taxon>
        <taxon>Myrtales</taxon>
        <taxon>Myrtaceae</taxon>
        <taxon>Myrtoideae</taxon>
        <taxon>Eucalypteae</taxon>
        <taxon>Eucalyptus</taxon>
    </lineage>
</organism>
<dbReference type="EMBL" id="KK198756">
    <property type="protein sequence ID" value="KCW76614.1"/>
    <property type="molecule type" value="Genomic_DNA"/>
</dbReference>
<proteinExistence type="predicted"/>
<evidence type="ECO:0000313" key="1">
    <source>
        <dbReference type="EMBL" id="KCW76614.1"/>
    </source>
</evidence>